<reference evidence="2" key="1">
    <citation type="submission" date="2021-02" db="EMBL/GenBank/DDBJ databases">
        <authorList>
            <person name="Steward A R."/>
        </authorList>
    </citation>
    <scope>NUCLEOTIDE SEQUENCE</scope>
</reference>
<sequence>MIFLDFIWLFIFMVLIDSRPMFKSIDEDYVYGKRVRDNSIHSPVYGYGNYDRKLTTQRNNKNKIESHEIDLSGFDKYITHNIHPTSKKHIFHSYYSHKNLSELLMELTTEVENLKKIYKFEDSSDSIYRDKVTENFKQPSEDNSFLDSTAEIETVLNEIKQRALKMMIQHIPSSGNIINTAVTEIMYDMGSIMHSPKMTTGYMVFKKSVTDDKNSLYNRRLRSIYHKAATIAHNLESNLQNKFVKSYEVIKNKVSANLGEELKHSENAIKEALNKLSGGKSSCKPKHSTLFKSIKTLKTTAPINRKSTVRHFTKRKFFSRKTTLTPTHTIPKVTDDFSMLSVYEKILMNAHDDNMRLLKTNTSKDHEMIKYSNLKRSVQELYEDLPDIGEEYDEENNITSKNDFGLNEPSKNETSIADDEISFNTLSNKLSYNDYVNGFKYYLNFQKDQGNENFSNLVRYQAHRHHNVDDVGKYILEKLPQLPSTRQRRFFFEQDTLEDQDLSTKSDDSWFKKHFYFFIDKDPPKKYHTFQTVSLKEDQKTTTPLSSKNLKENKTHHKIKGAAGKLLIKRNAYKTKLNTIGPTTTLFGKNSKNNGYFDVSLVHRPTAIVKLQNKGKKRKFKNIFKKMSFRKKHPKKEMARDKVNRMKRSNPFKILKDIVLRNRYTDTNNKVRKLFDYDVVTTSSNYNFVNHNNQLSKIEALLGQVPNITSKLESHDYDQYYYLPNDLNIIHNKGLYSTKERPLFISNDLPLLPGEILFLVGLNYLLN</sequence>
<dbReference type="OrthoDB" id="439917at2759"/>
<proteinExistence type="predicted"/>
<feature type="signal peptide" evidence="1">
    <location>
        <begin position="1"/>
        <end position="18"/>
    </location>
</feature>
<dbReference type="AlphaFoldDB" id="A0A821MY59"/>
<name>A0A821MY59_9NEOP</name>
<feature type="chain" id="PRO_5032882675" evidence="1">
    <location>
        <begin position="19"/>
        <end position="767"/>
    </location>
</feature>
<organism evidence="2 3">
    <name type="scientific">Pieris macdunnoughi</name>
    <dbReference type="NCBI Taxonomy" id="345717"/>
    <lineage>
        <taxon>Eukaryota</taxon>
        <taxon>Metazoa</taxon>
        <taxon>Ecdysozoa</taxon>
        <taxon>Arthropoda</taxon>
        <taxon>Hexapoda</taxon>
        <taxon>Insecta</taxon>
        <taxon>Pterygota</taxon>
        <taxon>Neoptera</taxon>
        <taxon>Endopterygota</taxon>
        <taxon>Lepidoptera</taxon>
        <taxon>Glossata</taxon>
        <taxon>Ditrysia</taxon>
        <taxon>Papilionoidea</taxon>
        <taxon>Pieridae</taxon>
        <taxon>Pierinae</taxon>
        <taxon>Pieris</taxon>
    </lineage>
</organism>
<dbReference type="Proteomes" id="UP000663880">
    <property type="component" value="Unassembled WGS sequence"/>
</dbReference>
<keyword evidence="3" id="KW-1185">Reference proteome</keyword>
<accession>A0A821MY59</accession>
<dbReference type="EMBL" id="CAJOBZ010000004">
    <property type="protein sequence ID" value="CAF4776400.1"/>
    <property type="molecule type" value="Genomic_DNA"/>
</dbReference>
<evidence type="ECO:0000313" key="3">
    <source>
        <dbReference type="Proteomes" id="UP000663880"/>
    </source>
</evidence>
<evidence type="ECO:0000313" key="2">
    <source>
        <dbReference type="EMBL" id="CAF4776400.1"/>
    </source>
</evidence>
<keyword evidence="1" id="KW-0732">Signal</keyword>
<comment type="caution">
    <text evidence="2">The sequence shown here is derived from an EMBL/GenBank/DDBJ whole genome shotgun (WGS) entry which is preliminary data.</text>
</comment>
<gene>
    <name evidence="2" type="ORF">PMACD_LOCUS2103</name>
</gene>
<evidence type="ECO:0000256" key="1">
    <source>
        <dbReference type="SAM" id="SignalP"/>
    </source>
</evidence>
<protein>
    <submittedName>
        <fullName evidence="2">Uncharacterized protein</fullName>
    </submittedName>
</protein>